<reference evidence="2" key="1">
    <citation type="journal article" date="2019" name="Int. J. Syst. Evol. Microbiol.">
        <title>The Global Catalogue of Microorganisms (GCM) 10K type strain sequencing project: providing services to taxonomists for standard genome sequencing and annotation.</title>
        <authorList>
            <consortium name="The Broad Institute Genomics Platform"/>
            <consortium name="The Broad Institute Genome Sequencing Center for Infectious Disease"/>
            <person name="Wu L."/>
            <person name="Ma J."/>
        </authorList>
    </citation>
    <scope>NUCLEOTIDE SEQUENCE [LARGE SCALE GENOMIC DNA]</scope>
    <source>
        <strain evidence="2">KACC 12602</strain>
    </source>
</reference>
<accession>A0ABW0ED92</accession>
<dbReference type="EMBL" id="JBHSKT010000005">
    <property type="protein sequence ID" value="MFC5270869.1"/>
    <property type="molecule type" value="Genomic_DNA"/>
</dbReference>
<organism evidence="1 2">
    <name type="scientific">Adhaeribacter terreus</name>
    <dbReference type="NCBI Taxonomy" id="529703"/>
    <lineage>
        <taxon>Bacteria</taxon>
        <taxon>Pseudomonadati</taxon>
        <taxon>Bacteroidota</taxon>
        <taxon>Cytophagia</taxon>
        <taxon>Cytophagales</taxon>
        <taxon>Hymenobacteraceae</taxon>
        <taxon>Adhaeribacter</taxon>
    </lineage>
</organism>
<gene>
    <name evidence="1" type="ORF">ACFPIB_09625</name>
</gene>
<protein>
    <submittedName>
        <fullName evidence="1">DUF4270 family protein</fullName>
    </submittedName>
</protein>
<evidence type="ECO:0000313" key="2">
    <source>
        <dbReference type="Proteomes" id="UP001596161"/>
    </source>
</evidence>
<keyword evidence="2" id="KW-1185">Reference proteome</keyword>
<dbReference type="Proteomes" id="UP001596161">
    <property type="component" value="Unassembled WGS sequence"/>
</dbReference>
<dbReference type="PROSITE" id="PS51257">
    <property type="entry name" value="PROKAR_LIPOPROTEIN"/>
    <property type="match status" value="1"/>
</dbReference>
<evidence type="ECO:0000313" key="1">
    <source>
        <dbReference type="EMBL" id="MFC5270869.1"/>
    </source>
</evidence>
<dbReference type="InterPro" id="IPR025366">
    <property type="entry name" value="DUF4270"/>
</dbReference>
<proteinExistence type="predicted"/>
<comment type="caution">
    <text evidence="1">The sequence shown here is derived from an EMBL/GenBank/DDBJ whole genome shotgun (WGS) entry which is preliminary data.</text>
</comment>
<sequence>MSLRTNSLYLSFFFLLTLVSCEKPSDIGLGLQGESNLLGTTFEKMNVEASTVVQPDSIVAFKNNPVLVGKAADGEFGTISAAHYTEVGLNGTGVSFDIAPNTPADSMVLVLAYTGYYYGDTTTTMKVNVLKLDENFKDAQTYFTTSTIPGNTVLGSLDFKPRYHRTKLKGKPSSRLLRIKLDQNFASQVLAKSGQNDLSTQEEFRKFWPGIAIVPASNSATGSLVGFFTKPDTAGTPVVRVAGINLYYKDKKGESKFHNFSLSGNYYFNAMKAEGPGKLPALAKGQELKSTDSNNEVYIQEFTGVKTLITFPEIETFKNGKGNIYINHAELVIPVKAGTIDPAGKIAKAPESIILYESTKNKRVAKTAAGVSYTVQRGDASAFGISRPARALYEADSGFYKVNITSHVQALLDGKKANHGILVSPVAEDAFTATASGLTFPGTITANRAIIDAGAGKIKLRIYYSQLK</sequence>
<name>A0ABW0ED92_9BACT</name>
<dbReference type="Pfam" id="PF14092">
    <property type="entry name" value="DUF4270"/>
    <property type="match status" value="1"/>
</dbReference>
<dbReference type="RefSeq" id="WP_378017239.1">
    <property type="nucleotide sequence ID" value="NZ_JBHSKT010000005.1"/>
</dbReference>